<evidence type="ECO:0000256" key="5">
    <source>
        <dbReference type="ARBA" id="ARBA00022692"/>
    </source>
</evidence>
<keyword evidence="4" id="KW-1003">Cell membrane</keyword>
<feature type="domain" description="EamA" evidence="9">
    <location>
        <begin position="153"/>
        <end position="281"/>
    </location>
</feature>
<evidence type="ECO:0000256" key="1">
    <source>
        <dbReference type="ARBA" id="ARBA00004651"/>
    </source>
</evidence>
<dbReference type="InterPro" id="IPR004626">
    <property type="entry name" value="RarD"/>
</dbReference>
<evidence type="ECO:0000256" key="2">
    <source>
        <dbReference type="ARBA" id="ARBA00007362"/>
    </source>
</evidence>
<evidence type="ECO:0000313" key="11">
    <source>
        <dbReference type="Proteomes" id="UP001501821"/>
    </source>
</evidence>
<dbReference type="RefSeq" id="WP_344774192.1">
    <property type="nucleotide sequence ID" value="NZ_BAABAH010000004.1"/>
</dbReference>
<evidence type="ECO:0000256" key="7">
    <source>
        <dbReference type="ARBA" id="ARBA00023136"/>
    </source>
</evidence>
<feature type="transmembrane region" description="Helical" evidence="8">
    <location>
        <begin position="104"/>
        <end position="121"/>
    </location>
</feature>
<dbReference type="Proteomes" id="UP001501821">
    <property type="component" value="Unassembled WGS sequence"/>
</dbReference>
<keyword evidence="5 8" id="KW-0812">Transmembrane</keyword>
<protein>
    <submittedName>
        <fullName evidence="10">EamA family transporter RarD</fullName>
    </submittedName>
</protein>
<keyword evidence="6 8" id="KW-1133">Transmembrane helix</keyword>
<proteinExistence type="inferred from homology"/>
<evidence type="ECO:0000259" key="9">
    <source>
        <dbReference type="Pfam" id="PF00892"/>
    </source>
</evidence>
<dbReference type="PANTHER" id="PTHR22911">
    <property type="entry name" value="ACYL-MALONYL CONDENSING ENZYME-RELATED"/>
    <property type="match status" value="1"/>
</dbReference>
<dbReference type="PANTHER" id="PTHR22911:SF137">
    <property type="entry name" value="SOLUTE CARRIER FAMILY 35 MEMBER G2-RELATED"/>
    <property type="match status" value="1"/>
</dbReference>
<keyword evidence="3" id="KW-0813">Transport</keyword>
<dbReference type="NCBIfam" id="TIGR00688">
    <property type="entry name" value="rarD"/>
    <property type="match status" value="1"/>
</dbReference>
<dbReference type="EMBL" id="BAABAH010000004">
    <property type="protein sequence ID" value="GAA3814991.1"/>
    <property type="molecule type" value="Genomic_DNA"/>
</dbReference>
<feature type="domain" description="EamA" evidence="9">
    <location>
        <begin position="8"/>
        <end position="144"/>
    </location>
</feature>
<feature type="transmembrane region" description="Helical" evidence="8">
    <location>
        <begin position="208"/>
        <end position="228"/>
    </location>
</feature>
<gene>
    <name evidence="10" type="primary">rarD</name>
    <name evidence="10" type="ORF">GCM10022242_16390</name>
</gene>
<feature type="transmembrane region" description="Helical" evidence="8">
    <location>
        <begin position="9"/>
        <end position="27"/>
    </location>
</feature>
<keyword evidence="7 8" id="KW-0472">Membrane</keyword>
<comment type="similarity">
    <text evidence="2">Belongs to the EamA transporter family.</text>
</comment>
<feature type="transmembrane region" description="Helical" evidence="8">
    <location>
        <begin position="72"/>
        <end position="92"/>
    </location>
</feature>
<evidence type="ECO:0000256" key="6">
    <source>
        <dbReference type="ARBA" id="ARBA00022989"/>
    </source>
</evidence>
<keyword evidence="11" id="KW-1185">Reference proteome</keyword>
<feature type="transmembrane region" description="Helical" evidence="8">
    <location>
        <begin position="39"/>
        <end position="60"/>
    </location>
</feature>
<dbReference type="Pfam" id="PF00892">
    <property type="entry name" value="EamA"/>
    <property type="match status" value="2"/>
</dbReference>
<feature type="transmembrane region" description="Helical" evidence="8">
    <location>
        <begin position="240"/>
        <end position="259"/>
    </location>
</feature>
<organism evidence="10 11">
    <name type="scientific">Nocardioides panacisoli</name>
    <dbReference type="NCBI Taxonomy" id="627624"/>
    <lineage>
        <taxon>Bacteria</taxon>
        <taxon>Bacillati</taxon>
        <taxon>Actinomycetota</taxon>
        <taxon>Actinomycetes</taxon>
        <taxon>Propionibacteriales</taxon>
        <taxon>Nocardioidaceae</taxon>
        <taxon>Nocardioides</taxon>
    </lineage>
</organism>
<dbReference type="InterPro" id="IPR037185">
    <property type="entry name" value="EmrE-like"/>
</dbReference>
<reference evidence="11" key="1">
    <citation type="journal article" date="2019" name="Int. J. Syst. Evol. Microbiol.">
        <title>The Global Catalogue of Microorganisms (GCM) 10K type strain sequencing project: providing services to taxonomists for standard genome sequencing and annotation.</title>
        <authorList>
            <consortium name="The Broad Institute Genomics Platform"/>
            <consortium name="The Broad Institute Genome Sequencing Center for Infectious Disease"/>
            <person name="Wu L."/>
            <person name="Ma J."/>
        </authorList>
    </citation>
    <scope>NUCLEOTIDE SEQUENCE [LARGE SCALE GENOMIC DNA]</scope>
    <source>
        <strain evidence="11">JCM 16953</strain>
    </source>
</reference>
<evidence type="ECO:0000256" key="3">
    <source>
        <dbReference type="ARBA" id="ARBA00022448"/>
    </source>
</evidence>
<accession>A0ABP7ICI6</accession>
<evidence type="ECO:0000256" key="8">
    <source>
        <dbReference type="SAM" id="Phobius"/>
    </source>
</evidence>
<feature type="transmembrane region" description="Helical" evidence="8">
    <location>
        <begin position="151"/>
        <end position="167"/>
    </location>
</feature>
<feature type="transmembrane region" description="Helical" evidence="8">
    <location>
        <begin position="265"/>
        <end position="283"/>
    </location>
</feature>
<name>A0ABP7ICI6_9ACTN</name>
<comment type="caution">
    <text evidence="10">The sequence shown here is derived from an EMBL/GenBank/DDBJ whole genome shotgun (WGS) entry which is preliminary data.</text>
</comment>
<feature type="transmembrane region" description="Helical" evidence="8">
    <location>
        <begin position="179"/>
        <end position="196"/>
    </location>
</feature>
<dbReference type="InterPro" id="IPR000620">
    <property type="entry name" value="EamA_dom"/>
</dbReference>
<dbReference type="SUPFAM" id="SSF103481">
    <property type="entry name" value="Multidrug resistance efflux transporter EmrE"/>
    <property type="match status" value="2"/>
</dbReference>
<feature type="transmembrane region" description="Helical" evidence="8">
    <location>
        <begin position="128"/>
        <end position="145"/>
    </location>
</feature>
<comment type="subcellular location">
    <subcellularLocation>
        <location evidence="1">Cell membrane</location>
        <topology evidence="1">Multi-pass membrane protein</topology>
    </subcellularLocation>
</comment>
<evidence type="ECO:0000313" key="10">
    <source>
        <dbReference type="EMBL" id="GAA3814991.1"/>
    </source>
</evidence>
<sequence length="302" mass="32131">MSATPSRTGLGLGVAAYVLWGAFPLYFPLLEPSGAVEILGHRIVWSAATMGVLVLALRKVHGVRAILADRRTTLLLVVAAVTITSNWGTYIYGVTSEHVVETSLGYFINPLVTVLMGVLILGERLRPLQWAALGIGFVAVVVLTWNYGRLPWIALVLAFSFGTYGLAKKSAGVGAIESLTFETAVLAPFALAYLVWLGPEGHFTDQGAGHLALLLSTGIVTAVPLLCFGGAATRISMTSLGLLQYLAPILQFALGITVLGEHMPATRWIGFALVWLALAIFTAEALHMHRRQLALVAEASAA</sequence>
<evidence type="ECO:0000256" key="4">
    <source>
        <dbReference type="ARBA" id="ARBA00022475"/>
    </source>
</evidence>